<proteinExistence type="predicted"/>
<keyword evidence="10 13" id="KW-1133">Transmembrane helix</keyword>
<dbReference type="InterPro" id="IPR036890">
    <property type="entry name" value="HATPase_C_sf"/>
</dbReference>
<evidence type="ECO:0000256" key="6">
    <source>
        <dbReference type="ARBA" id="ARBA00022692"/>
    </source>
</evidence>
<evidence type="ECO:0000256" key="7">
    <source>
        <dbReference type="ARBA" id="ARBA00022741"/>
    </source>
</evidence>
<dbReference type="KEGG" id="asim:FE240_12140"/>
<keyword evidence="8" id="KW-0418">Kinase</keyword>
<dbReference type="PROSITE" id="PS50109">
    <property type="entry name" value="HIS_KIN"/>
    <property type="match status" value="1"/>
</dbReference>
<keyword evidence="4" id="KW-0597">Phosphoprotein</keyword>
<keyword evidence="12 13" id="KW-0472">Membrane</keyword>
<dbReference type="SMART" id="SM00387">
    <property type="entry name" value="HATPase_c"/>
    <property type="match status" value="1"/>
</dbReference>
<evidence type="ECO:0000256" key="8">
    <source>
        <dbReference type="ARBA" id="ARBA00022777"/>
    </source>
</evidence>
<name>A0A5J6WZQ6_9GAMM</name>
<evidence type="ECO:0000256" key="4">
    <source>
        <dbReference type="ARBA" id="ARBA00022553"/>
    </source>
</evidence>
<sequence>MSRPVRSLRRTLLTGVLLLVTASLSVSALLGFFSASHEMEELFDARLAQSARITERLLLRYLEQLPADHDSGLVYEEWELSHPDAERVSQRRGIYTDNEFTPYGHEFERNLAFQLLDPAGSVLLRSPSAPEQPLGALAPGFDEMQDGKHLWRTFTLHNEERGTWLIVAERDDERDELAGSMATLTMLPLIITLPLLLILLWWLVTRSISPLTRLTTAIGERHPANLTPLHIDHPPKEVGLLMTELNRLMHTLAETLERERQFTDEAAHELRTPLAVLRLYSENALHAHNEEARRQALEKMQQALDRSDRLLRQLLTHARLDHRKPMPHQPLDLRETLRETIASLVPLALNKEQQLAFEADEALTIAGQPTLLELLFANLVDNAIRYTPRGGTITVLLDREGHKARVRVRDSGPGVPPELLPRLSERFFRVNPQQGDGAGLGMAIVRRIAELHRAEMRVHNHPQGGLEVSVYFQLES</sequence>
<dbReference type="Gene3D" id="3.30.565.10">
    <property type="entry name" value="Histidine kinase-like ATPase, C-terminal domain"/>
    <property type="match status" value="1"/>
</dbReference>
<gene>
    <name evidence="15" type="ORF">FE240_12140</name>
</gene>
<evidence type="ECO:0000313" key="16">
    <source>
        <dbReference type="Proteomes" id="UP000594034"/>
    </source>
</evidence>
<feature type="domain" description="Histidine kinase" evidence="14">
    <location>
        <begin position="265"/>
        <end position="476"/>
    </location>
</feature>
<dbReference type="PRINTS" id="PR00344">
    <property type="entry name" value="BCTRLSENSOR"/>
</dbReference>
<dbReference type="Gene3D" id="1.20.5.1040">
    <property type="entry name" value="Sensor protein qsec"/>
    <property type="match status" value="1"/>
</dbReference>
<reference evidence="15 16" key="1">
    <citation type="submission" date="2019-05" db="EMBL/GenBank/DDBJ databases">
        <title>OXA-830, a novel chromosomally encoded expanded-spectrum class D beta-lactamase in Aeromonas simiae.</title>
        <authorList>
            <person name="Zhou W."/>
            <person name="Chen Q."/>
        </authorList>
    </citation>
    <scope>NUCLEOTIDE SEQUENCE [LARGE SCALE GENOMIC DNA]</scope>
    <source>
        <strain evidence="15 16">A6</strain>
    </source>
</reference>
<protein>
    <recommendedName>
        <fullName evidence="3">histidine kinase</fullName>
        <ecNumber evidence="3">2.7.13.3</ecNumber>
    </recommendedName>
</protein>
<dbReference type="SUPFAM" id="SSF55874">
    <property type="entry name" value="ATPase domain of HSP90 chaperone/DNA topoisomerase II/histidine kinase"/>
    <property type="match status" value="1"/>
</dbReference>
<dbReference type="PANTHER" id="PTHR45436">
    <property type="entry name" value="SENSOR HISTIDINE KINASE YKOH"/>
    <property type="match status" value="1"/>
</dbReference>
<dbReference type="SUPFAM" id="SSF47384">
    <property type="entry name" value="Homodimeric domain of signal transducing histidine kinase"/>
    <property type="match status" value="1"/>
</dbReference>
<dbReference type="Pfam" id="PF00512">
    <property type="entry name" value="HisKA"/>
    <property type="match status" value="1"/>
</dbReference>
<dbReference type="InterPro" id="IPR004358">
    <property type="entry name" value="Sig_transdc_His_kin-like_C"/>
</dbReference>
<accession>A0A5J6WZQ6</accession>
<dbReference type="GO" id="GO:0000155">
    <property type="term" value="F:phosphorelay sensor kinase activity"/>
    <property type="evidence" value="ECO:0007669"/>
    <property type="project" value="InterPro"/>
</dbReference>
<dbReference type="InterPro" id="IPR050428">
    <property type="entry name" value="TCS_sensor_his_kinase"/>
</dbReference>
<dbReference type="EMBL" id="CP040449">
    <property type="protein sequence ID" value="QFI55368.1"/>
    <property type="molecule type" value="Genomic_DNA"/>
</dbReference>
<feature type="transmembrane region" description="Helical" evidence="13">
    <location>
        <begin position="12"/>
        <end position="33"/>
    </location>
</feature>
<dbReference type="RefSeq" id="WP_193001242.1">
    <property type="nucleotide sequence ID" value="NZ_CP040449.1"/>
</dbReference>
<keyword evidence="11" id="KW-0902">Two-component regulatory system</keyword>
<comment type="catalytic activity">
    <reaction evidence="1">
        <text>ATP + protein L-histidine = ADP + protein N-phospho-L-histidine.</text>
        <dbReference type="EC" id="2.7.13.3"/>
    </reaction>
</comment>
<dbReference type="Gene3D" id="1.10.287.130">
    <property type="match status" value="1"/>
</dbReference>
<dbReference type="InterPro" id="IPR036097">
    <property type="entry name" value="HisK_dim/P_sf"/>
</dbReference>
<evidence type="ECO:0000256" key="13">
    <source>
        <dbReference type="SAM" id="Phobius"/>
    </source>
</evidence>
<dbReference type="GO" id="GO:0005524">
    <property type="term" value="F:ATP binding"/>
    <property type="evidence" value="ECO:0007669"/>
    <property type="project" value="UniProtKB-KW"/>
</dbReference>
<dbReference type="InterPro" id="IPR003661">
    <property type="entry name" value="HisK_dim/P_dom"/>
</dbReference>
<dbReference type="InterPro" id="IPR003594">
    <property type="entry name" value="HATPase_dom"/>
</dbReference>
<evidence type="ECO:0000256" key="3">
    <source>
        <dbReference type="ARBA" id="ARBA00012438"/>
    </source>
</evidence>
<dbReference type="Pfam" id="PF02518">
    <property type="entry name" value="HATPase_c"/>
    <property type="match status" value="1"/>
</dbReference>
<evidence type="ECO:0000256" key="9">
    <source>
        <dbReference type="ARBA" id="ARBA00022840"/>
    </source>
</evidence>
<evidence type="ECO:0000256" key="2">
    <source>
        <dbReference type="ARBA" id="ARBA00004141"/>
    </source>
</evidence>
<dbReference type="EC" id="2.7.13.3" evidence="3"/>
<evidence type="ECO:0000256" key="10">
    <source>
        <dbReference type="ARBA" id="ARBA00022989"/>
    </source>
</evidence>
<feature type="transmembrane region" description="Helical" evidence="13">
    <location>
        <begin position="181"/>
        <end position="204"/>
    </location>
</feature>
<keyword evidence="7" id="KW-0547">Nucleotide-binding</keyword>
<dbReference type="Proteomes" id="UP000594034">
    <property type="component" value="Chromosome"/>
</dbReference>
<evidence type="ECO:0000313" key="15">
    <source>
        <dbReference type="EMBL" id="QFI55368.1"/>
    </source>
</evidence>
<dbReference type="SMART" id="SM00388">
    <property type="entry name" value="HisKA"/>
    <property type="match status" value="1"/>
</dbReference>
<evidence type="ECO:0000256" key="5">
    <source>
        <dbReference type="ARBA" id="ARBA00022679"/>
    </source>
</evidence>
<comment type="subcellular location">
    <subcellularLocation>
        <location evidence="2">Membrane</location>
        <topology evidence="2">Multi-pass membrane protein</topology>
    </subcellularLocation>
</comment>
<dbReference type="InterPro" id="IPR005467">
    <property type="entry name" value="His_kinase_dom"/>
</dbReference>
<evidence type="ECO:0000256" key="12">
    <source>
        <dbReference type="ARBA" id="ARBA00023136"/>
    </source>
</evidence>
<organism evidence="15 16">
    <name type="scientific">Aeromonas simiae</name>
    <dbReference type="NCBI Taxonomy" id="218936"/>
    <lineage>
        <taxon>Bacteria</taxon>
        <taxon>Pseudomonadati</taxon>
        <taxon>Pseudomonadota</taxon>
        <taxon>Gammaproteobacteria</taxon>
        <taxon>Aeromonadales</taxon>
        <taxon>Aeromonadaceae</taxon>
        <taxon>Aeromonas</taxon>
    </lineage>
</organism>
<dbReference type="GO" id="GO:0005886">
    <property type="term" value="C:plasma membrane"/>
    <property type="evidence" value="ECO:0007669"/>
    <property type="project" value="TreeGrafter"/>
</dbReference>
<evidence type="ECO:0000256" key="11">
    <source>
        <dbReference type="ARBA" id="ARBA00023012"/>
    </source>
</evidence>
<keyword evidence="16" id="KW-1185">Reference proteome</keyword>
<evidence type="ECO:0000256" key="1">
    <source>
        <dbReference type="ARBA" id="ARBA00000085"/>
    </source>
</evidence>
<dbReference type="CDD" id="cd00082">
    <property type="entry name" value="HisKA"/>
    <property type="match status" value="1"/>
</dbReference>
<dbReference type="AlphaFoldDB" id="A0A5J6WZQ6"/>
<evidence type="ECO:0000259" key="14">
    <source>
        <dbReference type="PROSITE" id="PS50109"/>
    </source>
</evidence>
<dbReference type="PANTHER" id="PTHR45436:SF14">
    <property type="entry name" value="SENSOR PROTEIN QSEC"/>
    <property type="match status" value="1"/>
</dbReference>
<keyword evidence="5" id="KW-0808">Transferase</keyword>
<keyword evidence="6 13" id="KW-0812">Transmembrane</keyword>
<dbReference type="CDD" id="cd00075">
    <property type="entry name" value="HATPase"/>
    <property type="match status" value="1"/>
</dbReference>
<keyword evidence="9" id="KW-0067">ATP-binding</keyword>